<accession>A0A392VKV9</accession>
<evidence type="ECO:0000313" key="2">
    <source>
        <dbReference type="Proteomes" id="UP000265520"/>
    </source>
</evidence>
<sequence>YQIFNGILQLDAIFGVMSCAAMKSVEFGRIRSRIFPNFSGRTDPDFSKLGIGALLEYCLA</sequence>
<feature type="non-terminal residue" evidence="1">
    <location>
        <position position="1"/>
    </location>
</feature>
<reference evidence="1 2" key="1">
    <citation type="journal article" date="2018" name="Front. Plant Sci.">
        <title>Red Clover (Trifolium pratense) and Zigzag Clover (T. medium) - A Picture of Genomic Similarities and Differences.</title>
        <authorList>
            <person name="Dluhosova J."/>
            <person name="Istvanek J."/>
            <person name="Nedelnik J."/>
            <person name="Repkova J."/>
        </authorList>
    </citation>
    <scope>NUCLEOTIDE SEQUENCE [LARGE SCALE GENOMIC DNA]</scope>
    <source>
        <strain evidence="2">cv. 10/8</strain>
        <tissue evidence="1">Leaf</tissue>
    </source>
</reference>
<evidence type="ECO:0000313" key="1">
    <source>
        <dbReference type="EMBL" id="MCI87030.1"/>
    </source>
</evidence>
<comment type="caution">
    <text evidence="1">The sequence shown here is derived from an EMBL/GenBank/DDBJ whole genome shotgun (WGS) entry which is preliminary data.</text>
</comment>
<organism evidence="1 2">
    <name type="scientific">Trifolium medium</name>
    <dbReference type="NCBI Taxonomy" id="97028"/>
    <lineage>
        <taxon>Eukaryota</taxon>
        <taxon>Viridiplantae</taxon>
        <taxon>Streptophyta</taxon>
        <taxon>Embryophyta</taxon>
        <taxon>Tracheophyta</taxon>
        <taxon>Spermatophyta</taxon>
        <taxon>Magnoliopsida</taxon>
        <taxon>eudicotyledons</taxon>
        <taxon>Gunneridae</taxon>
        <taxon>Pentapetalae</taxon>
        <taxon>rosids</taxon>
        <taxon>fabids</taxon>
        <taxon>Fabales</taxon>
        <taxon>Fabaceae</taxon>
        <taxon>Papilionoideae</taxon>
        <taxon>50 kb inversion clade</taxon>
        <taxon>NPAAA clade</taxon>
        <taxon>Hologalegina</taxon>
        <taxon>IRL clade</taxon>
        <taxon>Trifolieae</taxon>
        <taxon>Trifolium</taxon>
    </lineage>
</organism>
<name>A0A392VKV9_9FABA</name>
<proteinExistence type="predicted"/>
<dbReference type="AlphaFoldDB" id="A0A392VKV9"/>
<dbReference type="EMBL" id="LXQA011155823">
    <property type="protein sequence ID" value="MCI87030.1"/>
    <property type="molecule type" value="Genomic_DNA"/>
</dbReference>
<protein>
    <submittedName>
        <fullName evidence="1">Uncharacterized protein</fullName>
    </submittedName>
</protein>
<keyword evidence="2" id="KW-1185">Reference proteome</keyword>
<dbReference type="Proteomes" id="UP000265520">
    <property type="component" value="Unassembled WGS sequence"/>
</dbReference>